<sequence>METKKFDYSLPKELIAQTPLEPRDSSRLLVLERKKRRIGNDAFRNVINYLSPGDVLVLNDTRVIPARLPARRVSGGKAEIFLLKKLRGARWEALVKPGAKLPPGAEVIIREGINVKILEESDDGHRIIEFLPPGTGELALKEFGQIPLPPYIKKPISDPDRYQTIYAEKNGSVAAPTAALHFTSTLLKQIEDKGIVILYLTLHMGLGSFQPIREETVEDHKMPPEYYCIPEITAKRVNQAKKSGKKIIPCGTDVVRALEASTKNERLQSGCGNTSLFITNNYKFKIVDTLITNLHLPRSSHLVLVSAFAGRDFVLKAYQYAVNKKFRFYTFGDATIVI</sequence>
<protein>
    <recommendedName>
        <fullName evidence="5">S-adenosylmethionine:tRNA ribosyltransferase-isomerase</fullName>
        <ecNumber evidence="5">2.4.99.17</ecNumber>
    </recommendedName>
    <alternativeName>
        <fullName evidence="5">Queuosine biosynthesis protein QueA</fullName>
    </alternativeName>
</protein>
<name>A0A399FZJ5_UNCN2</name>
<comment type="pathway">
    <text evidence="5">tRNA modification; tRNA-queuosine biosynthesis.</text>
</comment>
<dbReference type="InterPro" id="IPR003699">
    <property type="entry name" value="QueA"/>
</dbReference>
<dbReference type="PANTHER" id="PTHR30307:SF0">
    <property type="entry name" value="S-ADENOSYLMETHIONINE:TRNA RIBOSYLTRANSFERASE-ISOMERASE"/>
    <property type="match status" value="1"/>
</dbReference>
<comment type="catalytic activity">
    <reaction evidence="5">
        <text>7-aminomethyl-7-carbaguanosine(34) in tRNA + S-adenosyl-L-methionine = epoxyqueuosine(34) in tRNA + adenine + L-methionine + 2 H(+)</text>
        <dbReference type="Rhea" id="RHEA:32155"/>
        <dbReference type="Rhea" id="RHEA-COMP:10342"/>
        <dbReference type="Rhea" id="RHEA-COMP:18582"/>
        <dbReference type="ChEBI" id="CHEBI:15378"/>
        <dbReference type="ChEBI" id="CHEBI:16708"/>
        <dbReference type="ChEBI" id="CHEBI:57844"/>
        <dbReference type="ChEBI" id="CHEBI:59789"/>
        <dbReference type="ChEBI" id="CHEBI:82833"/>
        <dbReference type="ChEBI" id="CHEBI:194443"/>
        <dbReference type="EC" id="2.4.99.17"/>
    </reaction>
</comment>
<evidence type="ECO:0000256" key="4">
    <source>
        <dbReference type="ARBA" id="ARBA00022785"/>
    </source>
</evidence>
<keyword evidence="2 5" id="KW-0808">Transferase</keyword>
<keyword evidence="6" id="KW-0413">Isomerase</keyword>
<keyword evidence="4 5" id="KW-0671">Queuosine biosynthesis</keyword>
<dbReference type="GO" id="GO:0008616">
    <property type="term" value="P:tRNA queuosine(34) biosynthetic process"/>
    <property type="evidence" value="ECO:0007669"/>
    <property type="project" value="UniProtKB-UniRule"/>
</dbReference>
<dbReference type="PANTHER" id="PTHR30307">
    <property type="entry name" value="S-ADENOSYLMETHIONINE:TRNA RIBOSYLTRANSFERASE-ISOMERASE"/>
    <property type="match status" value="1"/>
</dbReference>
<dbReference type="NCBIfam" id="NF001140">
    <property type="entry name" value="PRK00147.1"/>
    <property type="match status" value="1"/>
</dbReference>
<comment type="caution">
    <text evidence="6">The sequence shown here is derived from an EMBL/GenBank/DDBJ whole genome shotgun (WGS) entry which is preliminary data.</text>
</comment>
<comment type="function">
    <text evidence="5">Transfers and isomerizes the ribose moiety from AdoMet to the 7-aminomethyl group of 7-deazaguanine (preQ1-tRNA) to give epoxyqueuosine (oQ-tRNA).</text>
</comment>
<reference evidence="6 7" key="1">
    <citation type="submission" date="2018-08" db="EMBL/GenBank/DDBJ databases">
        <title>Draft genome of candidate division NPL-UPA2 bacterium Unc8 that adapted to ultra-basic serpentinizing groundwater.</title>
        <authorList>
            <person name="Ishii S."/>
            <person name="Suzuki S."/>
            <person name="Nealson K.H."/>
        </authorList>
    </citation>
    <scope>NUCLEOTIDE SEQUENCE [LARGE SCALE GENOMIC DNA]</scope>
    <source>
        <strain evidence="6">Unc8</strain>
    </source>
</reference>
<dbReference type="UniPathway" id="UPA00392"/>
<dbReference type="Gene3D" id="2.40.10.240">
    <property type="entry name" value="QueA-like"/>
    <property type="match status" value="1"/>
</dbReference>
<gene>
    <name evidence="5 6" type="primary">queA</name>
    <name evidence="6" type="ORF">B9J77_01845</name>
</gene>
<dbReference type="NCBIfam" id="TIGR00113">
    <property type="entry name" value="queA"/>
    <property type="match status" value="1"/>
</dbReference>
<comment type="subcellular location">
    <subcellularLocation>
        <location evidence="5">Cytoplasm</location>
    </subcellularLocation>
</comment>
<evidence type="ECO:0000313" key="7">
    <source>
        <dbReference type="Proteomes" id="UP000266287"/>
    </source>
</evidence>
<evidence type="ECO:0000256" key="1">
    <source>
        <dbReference type="ARBA" id="ARBA00022490"/>
    </source>
</evidence>
<dbReference type="InterPro" id="IPR042118">
    <property type="entry name" value="QueA_dom1"/>
</dbReference>
<dbReference type="GO" id="GO:0051075">
    <property type="term" value="F:S-adenosylmethionine:tRNA ribosyltransferase-isomerase activity"/>
    <property type="evidence" value="ECO:0007669"/>
    <property type="project" value="UniProtKB-EC"/>
</dbReference>
<dbReference type="FunFam" id="2.40.10.240:FF:000002">
    <property type="entry name" value="S-adenosylmethionine:tRNA ribosyltransferase-isomerase"/>
    <property type="match status" value="1"/>
</dbReference>
<proteinExistence type="inferred from homology"/>
<dbReference type="AlphaFoldDB" id="A0A399FZJ5"/>
<organism evidence="6 7">
    <name type="scientific">candidate division NPL-UPA2 bacterium Unc8</name>
    <dbReference type="NCBI Taxonomy" id="1980939"/>
    <lineage>
        <taxon>Bacteria</taxon>
    </lineage>
</organism>
<dbReference type="GO" id="GO:0005737">
    <property type="term" value="C:cytoplasm"/>
    <property type="evidence" value="ECO:0007669"/>
    <property type="project" value="UniProtKB-SubCell"/>
</dbReference>
<comment type="subunit">
    <text evidence="5">Monomer.</text>
</comment>
<evidence type="ECO:0000256" key="2">
    <source>
        <dbReference type="ARBA" id="ARBA00022679"/>
    </source>
</evidence>
<dbReference type="SUPFAM" id="SSF111337">
    <property type="entry name" value="QueA-like"/>
    <property type="match status" value="1"/>
</dbReference>
<dbReference type="InterPro" id="IPR036100">
    <property type="entry name" value="QueA_sf"/>
</dbReference>
<dbReference type="HAMAP" id="MF_00113">
    <property type="entry name" value="QueA"/>
    <property type="match status" value="1"/>
</dbReference>
<dbReference type="InterPro" id="IPR042119">
    <property type="entry name" value="QueA_dom2"/>
</dbReference>
<evidence type="ECO:0000256" key="3">
    <source>
        <dbReference type="ARBA" id="ARBA00022691"/>
    </source>
</evidence>
<accession>A0A399FZJ5</accession>
<evidence type="ECO:0000256" key="5">
    <source>
        <dbReference type="HAMAP-Rule" id="MF_00113"/>
    </source>
</evidence>
<keyword evidence="1 5" id="KW-0963">Cytoplasm</keyword>
<keyword evidence="6" id="KW-0328">Glycosyltransferase</keyword>
<dbReference type="EMBL" id="NDHY01000002">
    <property type="protein sequence ID" value="RII00780.1"/>
    <property type="molecule type" value="Genomic_DNA"/>
</dbReference>
<keyword evidence="3 5" id="KW-0949">S-adenosyl-L-methionine</keyword>
<comment type="similarity">
    <text evidence="5">Belongs to the QueA family.</text>
</comment>
<dbReference type="Proteomes" id="UP000266287">
    <property type="component" value="Unassembled WGS sequence"/>
</dbReference>
<dbReference type="EC" id="2.4.99.17" evidence="5"/>
<dbReference type="Pfam" id="PF02547">
    <property type="entry name" value="Queuosine_synth"/>
    <property type="match status" value="1"/>
</dbReference>
<evidence type="ECO:0000313" key="6">
    <source>
        <dbReference type="EMBL" id="RII00780.1"/>
    </source>
</evidence>
<dbReference type="Gene3D" id="3.40.1780.10">
    <property type="entry name" value="QueA-like"/>
    <property type="match status" value="1"/>
</dbReference>